<gene>
    <name evidence="1" type="ORF">AN963_04475</name>
</gene>
<organism evidence="1 2">
    <name type="scientific">Brevibacillus choshinensis</name>
    <dbReference type="NCBI Taxonomy" id="54911"/>
    <lineage>
        <taxon>Bacteria</taxon>
        <taxon>Bacillati</taxon>
        <taxon>Bacillota</taxon>
        <taxon>Bacilli</taxon>
        <taxon>Bacillales</taxon>
        <taxon>Paenibacillaceae</taxon>
        <taxon>Brevibacillus</taxon>
    </lineage>
</organism>
<dbReference type="EMBL" id="LJJB01000007">
    <property type="protein sequence ID" value="KQL49038.1"/>
    <property type="molecule type" value="Genomic_DNA"/>
</dbReference>
<proteinExistence type="predicted"/>
<dbReference type="RefSeq" id="WP_055743334.1">
    <property type="nucleotide sequence ID" value="NZ_LJJB01000007.1"/>
</dbReference>
<dbReference type="InterPro" id="IPR052927">
    <property type="entry name" value="DCC_oxidoreductase"/>
</dbReference>
<evidence type="ECO:0000313" key="2">
    <source>
        <dbReference type="Proteomes" id="UP000051063"/>
    </source>
</evidence>
<name>A0ABR5NBX1_BRECH</name>
<sequence>MNSSKQPVRPASILLFDGVCHLCHGAVQFILQRDPIGRIHFASLQSEKGQELLSAYRYEGNLQSVVLIEDGELYTKSDAVLRVGRKLSGAWPALSLIGMAFPRGLRDVVYNWIARNRYRWLGQSEQCMLPTPDIRSRFLE</sequence>
<dbReference type="InterPro" id="IPR007263">
    <property type="entry name" value="DCC1-like"/>
</dbReference>
<keyword evidence="2" id="KW-1185">Reference proteome</keyword>
<dbReference type="PANTHER" id="PTHR33639:SF2">
    <property type="entry name" value="DUF393 DOMAIN-CONTAINING PROTEIN"/>
    <property type="match status" value="1"/>
</dbReference>
<dbReference type="Pfam" id="PF04134">
    <property type="entry name" value="DCC1-like"/>
    <property type="match status" value="1"/>
</dbReference>
<accession>A0ABR5NBX1</accession>
<protein>
    <recommendedName>
        <fullName evidence="3">Thiol-disulfide oxidoreductase DCC family protein</fullName>
    </recommendedName>
</protein>
<reference evidence="1 2" key="1">
    <citation type="submission" date="2015-09" db="EMBL/GenBank/DDBJ databases">
        <title>Genome sequencing project for genomic taxonomy and phylogenomics of Bacillus-like bacteria.</title>
        <authorList>
            <person name="Liu B."/>
            <person name="Wang J."/>
            <person name="Zhu Y."/>
            <person name="Liu G."/>
            <person name="Chen Q."/>
            <person name="Chen Z."/>
            <person name="Lan J."/>
            <person name="Che J."/>
            <person name="Ge C."/>
            <person name="Shi H."/>
            <person name="Pan Z."/>
            <person name="Liu X."/>
        </authorList>
    </citation>
    <scope>NUCLEOTIDE SEQUENCE [LARGE SCALE GENOMIC DNA]</scope>
    <source>
        <strain evidence="1 2">DSM 8552</strain>
    </source>
</reference>
<dbReference type="Proteomes" id="UP000051063">
    <property type="component" value="Unassembled WGS sequence"/>
</dbReference>
<evidence type="ECO:0008006" key="3">
    <source>
        <dbReference type="Google" id="ProtNLM"/>
    </source>
</evidence>
<comment type="caution">
    <text evidence="1">The sequence shown here is derived from an EMBL/GenBank/DDBJ whole genome shotgun (WGS) entry which is preliminary data.</text>
</comment>
<dbReference type="PANTHER" id="PTHR33639">
    <property type="entry name" value="THIOL-DISULFIDE OXIDOREDUCTASE DCC"/>
    <property type="match status" value="1"/>
</dbReference>
<evidence type="ECO:0000313" key="1">
    <source>
        <dbReference type="EMBL" id="KQL49038.1"/>
    </source>
</evidence>